<accession>A0A5C6A6K1</accession>
<dbReference type="RefSeq" id="WP_146578589.1">
    <property type="nucleotide sequence ID" value="NZ_SJPM01000006.1"/>
</dbReference>
<evidence type="ECO:0000256" key="2">
    <source>
        <dbReference type="ARBA" id="ARBA00022630"/>
    </source>
</evidence>
<keyword evidence="2" id="KW-0285">Flavoprotein</keyword>
<organism evidence="7 8">
    <name type="scientific">Neorhodopirellula pilleata</name>
    <dbReference type="NCBI Taxonomy" id="2714738"/>
    <lineage>
        <taxon>Bacteria</taxon>
        <taxon>Pseudomonadati</taxon>
        <taxon>Planctomycetota</taxon>
        <taxon>Planctomycetia</taxon>
        <taxon>Pirellulales</taxon>
        <taxon>Pirellulaceae</taxon>
        <taxon>Neorhodopirellula</taxon>
    </lineage>
</organism>
<gene>
    <name evidence="7" type="primary">namA_2</name>
    <name evidence="7" type="ORF">Pla100_31650</name>
</gene>
<dbReference type="PANTHER" id="PTHR43303:SF4">
    <property type="entry name" value="NADPH DEHYDROGENASE C23G7.10C-RELATED"/>
    <property type="match status" value="1"/>
</dbReference>
<reference evidence="7 8" key="1">
    <citation type="submission" date="2019-02" db="EMBL/GenBank/DDBJ databases">
        <title>Deep-cultivation of Planctomycetes and their phenomic and genomic characterization uncovers novel biology.</title>
        <authorList>
            <person name="Wiegand S."/>
            <person name="Jogler M."/>
            <person name="Boedeker C."/>
            <person name="Pinto D."/>
            <person name="Vollmers J."/>
            <person name="Rivas-Marin E."/>
            <person name="Kohn T."/>
            <person name="Peeters S.H."/>
            <person name="Heuer A."/>
            <person name="Rast P."/>
            <person name="Oberbeckmann S."/>
            <person name="Bunk B."/>
            <person name="Jeske O."/>
            <person name="Meyerdierks A."/>
            <person name="Storesund J.E."/>
            <person name="Kallscheuer N."/>
            <person name="Luecker S."/>
            <person name="Lage O.M."/>
            <person name="Pohl T."/>
            <person name="Merkel B.J."/>
            <person name="Hornburger P."/>
            <person name="Mueller R.-W."/>
            <person name="Bruemmer F."/>
            <person name="Labrenz M."/>
            <person name="Spormann A.M."/>
            <person name="Op Den Camp H."/>
            <person name="Overmann J."/>
            <person name="Amann R."/>
            <person name="Jetten M.S.M."/>
            <person name="Mascher T."/>
            <person name="Medema M.H."/>
            <person name="Devos D.P."/>
            <person name="Kaster A.-K."/>
            <person name="Ovreas L."/>
            <person name="Rohde M."/>
            <person name="Galperin M.Y."/>
            <person name="Jogler C."/>
        </authorList>
    </citation>
    <scope>NUCLEOTIDE SEQUENCE [LARGE SCALE GENOMIC DNA]</scope>
    <source>
        <strain evidence="7 8">Pla100</strain>
    </source>
</reference>
<dbReference type="CDD" id="cd02932">
    <property type="entry name" value="OYE_YqiM_FMN"/>
    <property type="match status" value="1"/>
</dbReference>
<dbReference type="OrthoDB" id="9772736at2"/>
<dbReference type="GO" id="GO:0010181">
    <property type="term" value="F:FMN binding"/>
    <property type="evidence" value="ECO:0007669"/>
    <property type="project" value="InterPro"/>
</dbReference>
<dbReference type="AlphaFoldDB" id="A0A5C6A6K1"/>
<evidence type="ECO:0000256" key="4">
    <source>
        <dbReference type="ARBA" id="ARBA00022857"/>
    </source>
</evidence>
<dbReference type="GO" id="GO:0003959">
    <property type="term" value="F:NADPH dehydrogenase activity"/>
    <property type="evidence" value="ECO:0007669"/>
    <property type="project" value="UniProtKB-EC"/>
</dbReference>
<sequence>MPSLFQEFQLKDVRLKNRVGVSPMCQYSSEDGFPNDWHFVHLGSRAVGGAGLVIVEATAVSPEGRISPADSGIYLDEHVEPFARIARFMKQYGAVPGIQIAHAGRKASANKPWEGDDHIETGKGGWDTIAPSAIPFGGNLNKTPMEMTVDDIAGIQNAFVAAAQRSLAAGFEWLELHFAHGYLAHEFYSPLANKRTDRYGGSFENRIRFIMETFTAVRNVWPDRLPLTARLSVTDWIEGGVTVEESIELVRRLKDAGLDLLDVSHGFVTPDISQVPWGPGFMIPITSRIRQETGIPTAAGWMITDPHQANDAIQDQHTDMVVLAREMLRDPYWPYHAAVALGVEEASEILPIQYARAVKAK</sequence>
<keyword evidence="3" id="KW-0288">FMN</keyword>
<dbReference type="Pfam" id="PF00724">
    <property type="entry name" value="Oxidored_FMN"/>
    <property type="match status" value="1"/>
</dbReference>
<comment type="caution">
    <text evidence="7">The sequence shown here is derived from an EMBL/GenBank/DDBJ whole genome shotgun (WGS) entry which is preliminary data.</text>
</comment>
<dbReference type="PANTHER" id="PTHR43303">
    <property type="entry name" value="NADPH DEHYDROGENASE C23G7.10C-RELATED"/>
    <property type="match status" value="1"/>
</dbReference>
<dbReference type="EMBL" id="SJPM01000006">
    <property type="protein sequence ID" value="TWT95524.1"/>
    <property type="molecule type" value="Genomic_DNA"/>
</dbReference>
<keyword evidence="5 7" id="KW-0560">Oxidoreductase</keyword>
<evidence type="ECO:0000256" key="5">
    <source>
        <dbReference type="ARBA" id="ARBA00023002"/>
    </source>
</evidence>
<dbReference type="GO" id="GO:0050661">
    <property type="term" value="F:NADP binding"/>
    <property type="evidence" value="ECO:0007669"/>
    <property type="project" value="InterPro"/>
</dbReference>
<evidence type="ECO:0000256" key="3">
    <source>
        <dbReference type="ARBA" id="ARBA00022643"/>
    </source>
</evidence>
<dbReference type="Gene3D" id="3.20.20.70">
    <property type="entry name" value="Aldolase class I"/>
    <property type="match status" value="1"/>
</dbReference>
<evidence type="ECO:0000313" key="7">
    <source>
        <dbReference type="EMBL" id="TWT95524.1"/>
    </source>
</evidence>
<comment type="cofactor">
    <cofactor evidence="1">
        <name>FMN</name>
        <dbReference type="ChEBI" id="CHEBI:58210"/>
    </cofactor>
</comment>
<keyword evidence="4" id="KW-0521">NADP</keyword>
<keyword evidence="8" id="KW-1185">Reference proteome</keyword>
<dbReference type="Proteomes" id="UP000316213">
    <property type="component" value="Unassembled WGS sequence"/>
</dbReference>
<dbReference type="InterPro" id="IPR044152">
    <property type="entry name" value="YqjM-like"/>
</dbReference>
<proteinExistence type="predicted"/>
<protein>
    <submittedName>
        <fullName evidence="7">NADPH dehydrogenase</fullName>
        <ecNumber evidence="7">1.6.99.1</ecNumber>
    </submittedName>
</protein>
<dbReference type="EC" id="1.6.99.1" evidence="7"/>
<evidence type="ECO:0000259" key="6">
    <source>
        <dbReference type="Pfam" id="PF00724"/>
    </source>
</evidence>
<evidence type="ECO:0000313" key="8">
    <source>
        <dbReference type="Proteomes" id="UP000316213"/>
    </source>
</evidence>
<dbReference type="InterPro" id="IPR013785">
    <property type="entry name" value="Aldolase_TIM"/>
</dbReference>
<dbReference type="SUPFAM" id="SSF51395">
    <property type="entry name" value="FMN-linked oxidoreductases"/>
    <property type="match status" value="1"/>
</dbReference>
<name>A0A5C6A6K1_9BACT</name>
<dbReference type="InterPro" id="IPR001155">
    <property type="entry name" value="OxRdtase_FMN_N"/>
</dbReference>
<evidence type="ECO:0000256" key="1">
    <source>
        <dbReference type="ARBA" id="ARBA00001917"/>
    </source>
</evidence>
<feature type="domain" description="NADH:flavin oxidoreductase/NADH oxidase N-terminal" evidence="6">
    <location>
        <begin position="3"/>
        <end position="337"/>
    </location>
</feature>